<dbReference type="InterPro" id="IPR036249">
    <property type="entry name" value="Thioredoxin-like_sf"/>
</dbReference>
<feature type="domain" description="Thioredoxin" evidence="4">
    <location>
        <begin position="1"/>
        <end position="114"/>
    </location>
</feature>
<dbReference type="Proteomes" id="UP001215598">
    <property type="component" value="Unassembled WGS sequence"/>
</dbReference>
<keyword evidence="2" id="KW-1015">Disulfide bond</keyword>
<evidence type="ECO:0000256" key="3">
    <source>
        <dbReference type="SAM" id="MobiDB-lite"/>
    </source>
</evidence>
<feature type="compositionally biased region" description="Basic and acidic residues" evidence="3">
    <location>
        <begin position="122"/>
        <end position="139"/>
    </location>
</feature>
<sequence length="146" mass="15711">MAEPVAEPIEIQSVKQWNEILEASTAAGKTVVVDFHAEWCGPCKAIAPKYTQLAAQNPHVQFLRVDVDEHNRIAATFQVAAMPTFFAIKSNTVVGMLRGADSQGLTRLVKEHAGPNPPVPPKAEEAKEGEEAKSEEAKAEPAIAAQ</sequence>
<dbReference type="CDD" id="cd02947">
    <property type="entry name" value="TRX_family"/>
    <property type="match status" value="1"/>
</dbReference>
<evidence type="ECO:0000256" key="2">
    <source>
        <dbReference type="ARBA" id="ARBA00023157"/>
    </source>
</evidence>
<comment type="caution">
    <text evidence="5">The sequence shown here is derived from an EMBL/GenBank/DDBJ whole genome shotgun (WGS) entry which is preliminary data.</text>
</comment>
<dbReference type="Gene3D" id="3.40.30.10">
    <property type="entry name" value="Glutaredoxin"/>
    <property type="match status" value="1"/>
</dbReference>
<dbReference type="PANTHER" id="PTHR46115">
    <property type="entry name" value="THIOREDOXIN-LIKE PROTEIN 1"/>
    <property type="match status" value="1"/>
</dbReference>
<dbReference type="PRINTS" id="PR00421">
    <property type="entry name" value="THIOREDOXIN"/>
</dbReference>
<dbReference type="InterPro" id="IPR013766">
    <property type="entry name" value="Thioredoxin_domain"/>
</dbReference>
<reference evidence="5" key="1">
    <citation type="submission" date="2023-03" db="EMBL/GenBank/DDBJ databases">
        <title>Massive genome expansion in bonnet fungi (Mycena s.s.) driven by repeated elements and novel gene families across ecological guilds.</title>
        <authorList>
            <consortium name="Lawrence Berkeley National Laboratory"/>
            <person name="Harder C.B."/>
            <person name="Miyauchi S."/>
            <person name="Viragh M."/>
            <person name="Kuo A."/>
            <person name="Thoen E."/>
            <person name="Andreopoulos B."/>
            <person name="Lu D."/>
            <person name="Skrede I."/>
            <person name="Drula E."/>
            <person name="Henrissat B."/>
            <person name="Morin E."/>
            <person name="Kohler A."/>
            <person name="Barry K."/>
            <person name="LaButti K."/>
            <person name="Morin E."/>
            <person name="Salamov A."/>
            <person name="Lipzen A."/>
            <person name="Mereny Z."/>
            <person name="Hegedus B."/>
            <person name="Baldrian P."/>
            <person name="Stursova M."/>
            <person name="Weitz H."/>
            <person name="Taylor A."/>
            <person name="Grigoriev I.V."/>
            <person name="Nagy L.G."/>
            <person name="Martin F."/>
            <person name="Kauserud H."/>
        </authorList>
    </citation>
    <scope>NUCLEOTIDE SEQUENCE</scope>
    <source>
        <strain evidence="5">CBHHK182m</strain>
    </source>
</reference>
<dbReference type="FunFam" id="3.40.30.10:FF:000245">
    <property type="entry name" value="Thioredoxin"/>
    <property type="match status" value="1"/>
</dbReference>
<evidence type="ECO:0000259" key="4">
    <source>
        <dbReference type="PROSITE" id="PS51352"/>
    </source>
</evidence>
<dbReference type="SUPFAM" id="SSF52833">
    <property type="entry name" value="Thioredoxin-like"/>
    <property type="match status" value="1"/>
</dbReference>
<proteinExistence type="predicted"/>
<dbReference type="PROSITE" id="PS00194">
    <property type="entry name" value="THIOREDOXIN_1"/>
    <property type="match status" value="1"/>
</dbReference>
<keyword evidence="6" id="KW-1185">Reference proteome</keyword>
<dbReference type="Pfam" id="PF00085">
    <property type="entry name" value="Thioredoxin"/>
    <property type="match status" value="1"/>
</dbReference>
<accession>A0AAD7KFJ0</accession>
<protein>
    <recommendedName>
        <fullName evidence="1">Thioredoxin</fullName>
    </recommendedName>
</protein>
<dbReference type="PROSITE" id="PS51352">
    <property type="entry name" value="THIOREDOXIN_2"/>
    <property type="match status" value="1"/>
</dbReference>
<dbReference type="EMBL" id="JARKIB010000002">
    <property type="protein sequence ID" value="KAJ7784525.1"/>
    <property type="molecule type" value="Genomic_DNA"/>
</dbReference>
<evidence type="ECO:0000313" key="5">
    <source>
        <dbReference type="EMBL" id="KAJ7784525.1"/>
    </source>
</evidence>
<organism evidence="5 6">
    <name type="scientific">Mycena metata</name>
    <dbReference type="NCBI Taxonomy" id="1033252"/>
    <lineage>
        <taxon>Eukaryota</taxon>
        <taxon>Fungi</taxon>
        <taxon>Dikarya</taxon>
        <taxon>Basidiomycota</taxon>
        <taxon>Agaricomycotina</taxon>
        <taxon>Agaricomycetes</taxon>
        <taxon>Agaricomycetidae</taxon>
        <taxon>Agaricales</taxon>
        <taxon>Marasmiineae</taxon>
        <taxon>Mycenaceae</taxon>
        <taxon>Mycena</taxon>
    </lineage>
</organism>
<dbReference type="AlphaFoldDB" id="A0AAD7KFJ0"/>
<evidence type="ECO:0000313" key="6">
    <source>
        <dbReference type="Proteomes" id="UP001215598"/>
    </source>
</evidence>
<gene>
    <name evidence="5" type="ORF">B0H16DRAFT_1492860</name>
</gene>
<name>A0AAD7KFJ0_9AGAR</name>
<feature type="region of interest" description="Disordered" evidence="3">
    <location>
        <begin position="108"/>
        <end position="146"/>
    </location>
</feature>
<dbReference type="InterPro" id="IPR017937">
    <property type="entry name" value="Thioredoxin_CS"/>
</dbReference>
<evidence type="ECO:0000256" key="1">
    <source>
        <dbReference type="ARBA" id="ARBA00020570"/>
    </source>
</evidence>